<dbReference type="Proteomes" id="UP000507470">
    <property type="component" value="Unassembled WGS sequence"/>
</dbReference>
<evidence type="ECO:0000256" key="2">
    <source>
        <dbReference type="ARBA" id="ARBA00022729"/>
    </source>
</evidence>
<evidence type="ECO:0000256" key="4">
    <source>
        <dbReference type="ARBA" id="ARBA00023157"/>
    </source>
</evidence>
<gene>
    <name evidence="10" type="ORF">MCOR_28051</name>
</gene>
<dbReference type="GO" id="GO:0042063">
    <property type="term" value="P:gliogenesis"/>
    <property type="evidence" value="ECO:0007669"/>
    <property type="project" value="UniProtKB-ARBA"/>
</dbReference>
<dbReference type="PROSITE" id="PS00615">
    <property type="entry name" value="C_TYPE_LECTIN_1"/>
    <property type="match status" value="1"/>
</dbReference>
<protein>
    <submittedName>
        <fullName evidence="10">VCAN</fullName>
    </submittedName>
</protein>
<dbReference type="CDD" id="cd00054">
    <property type="entry name" value="EGF_CA"/>
    <property type="match status" value="2"/>
</dbReference>
<dbReference type="Pfam" id="PF00059">
    <property type="entry name" value="Lectin_C"/>
    <property type="match status" value="1"/>
</dbReference>
<dbReference type="GO" id="GO:0005509">
    <property type="term" value="F:calcium ion binding"/>
    <property type="evidence" value="ECO:0007669"/>
    <property type="project" value="InterPro"/>
</dbReference>
<dbReference type="AlphaFoldDB" id="A0A6J8CC57"/>
<dbReference type="InterPro" id="IPR001881">
    <property type="entry name" value="EGF-like_Ca-bd_dom"/>
</dbReference>
<dbReference type="PROSITE" id="PS00010">
    <property type="entry name" value="ASX_HYDROXYL"/>
    <property type="match status" value="1"/>
</dbReference>
<dbReference type="Pfam" id="PF00008">
    <property type="entry name" value="EGF"/>
    <property type="match status" value="2"/>
</dbReference>
<dbReference type="PRINTS" id="PR00010">
    <property type="entry name" value="EGFBLOOD"/>
</dbReference>
<evidence type="ECO:0000256" key="5">
    <source>
        <dbReference type="ARBA" id="ARBA00023180"/>
    </source>
</evidence>
<feature type="domain" description="EGF-like" evidence="8">
    <location>
        <begin position="62"/>
        <end position="98"/>
    </location>
</feature>
<feature type="chain" id="PRO_5027106314" evidence="7">
    <location>
        <begin position="16"/>
        <end position="254"/>
    </location>
</feature>
<dbReference type="FunFam" id="2.10.25.10:FF:000230">
    <property type="entry name" value="Delta-like protein"/>
    <property type="match status" value="1"/>
</dbReference>
<dbReference type="GO" id="GO:0048666">
    <property type="term" value="P:neuron development"/>
    <property type="evidence" value="ECO:0007669"/>
    <property type="project" value="UniProtKB-ARBA"/>
</dbReference>
<keyword evidence="11" id="KW-1185">Reference proteome</keyword>
<reference evidence="10 11" key="1">
    <citation type="submission" date="2020-06" db="EMBL/GenBank/DDBJ databases">
        <authorList>
            <person name="Li R."/>
            <person name="Bekaert M."/>
        </authorList>
    </citation>
    <scope>NUCLEOTIDE SEQUENCE [LARGE SCALE GENOMIC DNA]</scope>
    <source>
        <strain evidence="11">wild</strain>
    </source>
</reference>
<evidence type="ECO:0000256" key="3">
    <source>
        <dbReference type="ARBA" id="ARBA00022737"/>
    </source>
</evidence>
<dbReference type="PROSITE" id="PS00022">
    <property type="entry name" value="EGF_1"/>
    <property type="match status" value="2"/>
</dbReference>
<dbReference type="PANTHER" id="PTHR12916:SF4">
    <property type="entry name" value="UNINFLATABLE, ISOFORM C"/>
    <property type="match status" value="1"/>
</dbReference>
<organism evidence="10 11">
    <name type="scientific">Mytilus coruscus</name>
    <name type="common">Sea mussel</name>
    <dbReference type="NCBI Taxonomy" id="42192"/>
    <lineage>
        <taxon>Eukaryota</taxon>
        <taxon>Metazoa</taxon>
        <taxon>Spiralia</taxon>
        <taxon>Lophotrochozoa</taxon>
        <taxon>Mollusca</taxon>
        <taxon>Bivalvia</taxon>
        <taxon>Autobranchia</taxon>
        <taxon>Pteriomorphia</taxon>
        <taxon>Mytilida</taxon>
        <taxon>Mytiloidea</taxon>
        <taxon>Mytilidae</taxon>
        <taxon>Mytilinae</taxon>
        <taxon>Mytilus</taxon>
    </lineage>
</organism>
<evidence type="ECO:0000313" key="11">
    <source>
        <dbReference type="Proteomes" id="UP000507470"/>
    </source>
</evidence>
<dbReference type="Gene3D" id="3.10.100.10">
    <property type="entry name" value="Mannose-Binding Protein A, subunit A"/>
    <property type="match status" value="1"/>
</dbReference>
<feature type="domain" description="EGF-like" evidence="8">
    <location>
        <begin position="99"/>
        <end position="134"/>
    </location>
</feature>
<keyword evidence="5" id="KW-0325">Glycoprotein</keyword>
<dbReference type="InterPro" id="IPR016187">
    <property type="entry name" value="CTDL_fold"/>
</dbReference>
<evidence type="ECO:0000259" key="8">
    <source>
        <dbReference type="PROSITE" id="PS50026"/>
    </source>
</evidence>
<feature type="domain" description="C-type lectin" evidence="9">
    <location>
        <begin position="182"/>
        <end position="246"/>
    </location>
</feature>
<dbReference type="SMART" id="SM00179">
    <property type="entry name" value="EGF_CA"/>
    <property type="match status" value="2"/>
</dbReference>
<dbReference type="SUPFAM" id="SSF56436">
    <property type="entry name" value="C-type lectin-like"/>
    <property type="match status" value="1"/>
</dbReference>
<evidence type="ECO:0000313" key="10">
    <source>
        <dbReference type="EMBL" id="CAC5393171.1"/>
    </source>
</evidence>
<dbReference type="PANTHER" id="PTHR12916">
    <property type="entry name" value="CYTOCHROME C OXIDASE POLYPEPTIDE VIC-2"/>
    <property type="match status" value="1"/>
</dbReference>
<dbReference type="InterPro" id="IPR000152">
    <property type="entry name" value="EGF-type_Asp/Asn_hydroxyl_site"/>
</dbReference>
<dbReference type="PROSITE" id="PS50026">
    <property type="entry name" value="EGF_3"/>
    <property type="match status" value="2"/>
</dbReference>
<sequence length="254" mass="28421">MNIYILVVIIGVCSATIVQHSQRQQELVDEECSSCATVPDLKKELEKLRLMITQVDKLCKTQVNPCSKNPCLNGGKCTVSSSSYQCKCLNGYSGKDCQVETCSTNPCLNSGTCTDSSSGYQCICLNGFSGKDCQVCAISANDWTLYDGNYYMFVENAINWNNAQNVGAWLRSQASHRGGGWWLGASDLAQEGAWRWTSGNQVGYSEWASNQPDNASSDQNCLQLWDEKSYRWDDLWCSYDRYYICQRKTCNSDD</sequence>
<dbReference type="InterPro" id="IPR000742">
    <property type="entry name" value="EGF"/>
</dbReference>
<dbReference type="FunFam" id="2.10.25.10:FF:000255">
    <property type="entry name" value="Sushi, nidogen and EGF-like domains 1"/>
    <property type="match status" value="1"/>
</dbReference>
<evidence type="ECO:0000256" key="7">
    <source>
        <dbReference type="SAM" id="SignalP"/>
    </source>
</evidence>
<dbReference type="InterPro" id="IPR016186">
    <property type="entry name" value="C-type_lectin-like/link_sf"/>
</dbReference>
<proteinExistence type="predicted"/>
<keyword evidence="4 6" id="KW-1015">Disulfide bond</keyword>
<comment type="caution">
    <text evidence="6">Lacks conserved residue(s) required for the propagation of feature annotation.</text>
</comment>
<dbReference type="PROSITE" id="PS01186">
    <property type="entry name" value="EGF_2"/>
    <property type="match status" value="1"/>
</dbReference>
<evidence type="ECO:0000256" key="6">
    <source>
        <dbReference type="PROSITE-ProRule" id="PRU00076"/>
    </source>
</evidence>
<feature type="disulfide bond" evidence="6">
    <location>
        <begin position="124"/>
        <end position="133"/>
    </location>
</feature>
<dbReference type="GO" id="GO:0000902">
    <property type="term" value="P:cell morphogenesis"/>
    <property type="evidence" value="ECO:0007669"/>
    <property type="project" value="UniProtKB-ARBA"/>
</dbReference>
<accession>A0A6J8CC57</accession>
<name>A0A6J8CC57_MYTCO</name>
<dbReference type="Gene3D" id="2.10.25.10">
    <property type="entry name" value="Laminin"/>
    <property type="match status" value="2"/>
</dbReference>
<keyword evidence="3" id="KW-0677">Repeat</keyword>
<dbReference type="EMBL" id="CACVKT020005120">
    <property type="protein sequence ID" value="CAC5393171.1"/>
    <property type="molecule type" value="Genomic_DNA"/>
</dbReference>
<feature type="disulfide bond" evidence="6">
    <location>
        <begin position="88"/>
        <end position="97"/>
    </location>
</feature>
<dbReference type="OrthoDB" id="430340at2759"/>
<dbReference type="InterPro" id="IPR001304">
    <property type="entry name" value="C-type_lectin-like"/>
</dbReference>
<evidence type="ECO:0000259" key="9">
    <source>
        <dbReference type="PROSITE" id="PS50041"/>
    </source>
</evidence>
<dbReference type="SMART" id="SM00181">
    <property type="entry name" value="EGF"/>
    <property type="match status" value="2"/>
</dbReference>
<dbReference type="PROSITE" id="PS50041">
    <property type="entry name" value="C_TYPE_LECTIN_2"/>
    <property type="match status" value="1"/>
</dbReference>
<keyword evidence="2 7" id="KW-0732">Signal</keyword>
<feature type="signal peptide" evidence="7">
    <location>
        <begin position="1"/>
        <end position="15"/>
    </location>
</feature>
<dbReference type="InterPro" id="IPR018378">
    <property type="entry name" value="C-type_lectin_CS"/>
</dbReference>
<evidence type="ECO:0000256" key="1">
    <source>
        <dbReference type="ARBA" id="ARBA00022536"/>
    </source>
</evidence>
<dbReference type="SUPFAM" id="SSF57196">
    <property type="entry name" value="EGF/Laminin"/>
    <property type="match status" value="2"/>
</dbReference>
<dbReference type="GO" id="GO:0005886">
    <property type="term" value="C:plasma membrane"/>
    <property type="evidence" value="ECO:0007669"/>
    <property type="project" value="UniProtKB-ARBA"/>
</dbReference>
<keyword evidence="1 6" id="KW-0245">EGF-like domain</keyword>